<dbReference type="InterPro" id="IPR045943">
    <property type="entry name" value="DUF6363"/>
</dbReference>
<proteinExistence type="predicted"/>
<sequence length="278" mass="31582">MKFGIVDVGGGERDIYGAGILDYCMDEEIHFDLCCGVSAGSANVVSYMSNQRGRNYQFYTEYAFRREYMSFYNFVHSRSYVNLDYIYDDLSHTNGENPFDYQTMVESGKELIVVATNAITGKATYFTLDDINKNQYDAVKASACLPIVNQAYFVNGKPYYDGGITDPIPYEKALEYGCDKVVIILTHPKDFRHLPHVDDYMAHLLNRHYPEAALALKQRGRLYNQQLEQAIQLEKTGKILILAPDDVSGLTVLGKNKDALINMYHKGYQDASIIKNFI</sequence>
<feature type="domain" description="PNPLA" evidence="2">
    <location>
        <begin position="9"/>
        <end position="173"/>
    </location>
</feature>
<dbReference type="CDD" id="cd07208">
    <property type="entry name" value="Pat_hypo_Ecoli_yjju_like"/>
    <property type="match status" value="1"/>
</dbReference>
<organism evidence="4 5">
    <name type="scientific">Granulicatella balaenopterae</name>
    <dbReference type="NCBI Taxonomy" id="137733"/>
    <lineage>
        <taxon>Bacteria</taxon>
        <taxon>Bacillati</taxon>
        <taxon>Bacillota</taxon>
        <taxon>Bacilli</taxon>
        <taxon>Lactobacillales</taxon>
        <taxon>Carnobacteriaceae</taxon>
        <taxon>Granulicatella</taxon>
    </lineage>
</organism>
<dbReference type="InterPro" id="IPR002641">
    <property type="entry name" value="PNPLA_dom"/>
</dbReference>
<dbReference type="Pfam" id="PF19890">
    <property type="entry name" value="DUF6363"/>
    <property type="match status" value="1"/>
</dbReference>
<dbReference type="STRING" id="137733.SAMN05421767_10193"/>
<protein>
    <submittedName>
        <fullName evidence="4">Predicted phospholipase, patatin/cPLA2 family</fullName>
    </submittedName>
</protein>
<dbReference type="EMBL" id="FOGF01000001">
    <property type="protein sequence ID" value="SEQ55445.1"/>
    <property type="molecule type" value="Genomic_DNA"/>
</dbReference>
<gene>
    <name evidence="4" type="ORF">SAMN05421767_10193</name>
</gene>
<dbReference type="AlphaFoldDB" id="A0A1H9GZF3"/>
<dbReference type="SUPFAM" id="SSF52151">
    <property type="entry name" value="FabD/lysophospholipase-like"/>
    <property type="match status" value="1"/>
</dbReference>
<dbReference type="GO" id="GO:0006629">
    <property type="term" value="P:lipid metabolic process"/>
    <property type="evidence" value="ECO:0007669"/>
    <property type="project" value="UniProtKB-KW"/>
</dbReference>
<reference evidence="4 5" key="1">
    <citation type="submission" date="2016-10" db="EMBL/GenBank/DDBJ databases">
        <authorList>
            <person name="de Groot N.N."/>
        </authorList>
    </citation>
    <scope>NUCLEOTIDE SEQUENCE [LARGE SCALE GENOMIC DNA]</scope>
    <source>
        <strain evidence="4 5">DSM 15827</strain>
    </source>
</reference>
<dbReference type="InterPro" id="IPR037483">
    <property type="entry name" value="YjjU-like"/>
</dbReference>
<dbReference type="Gene3D" id="3.40.1090.10">
    <property type="entry name" value="Cytosolic phospholipase A2 catalytic domain"/>
    <property type="match status" value="1"/>
</dbReference>
<feature type="domain" description="DUF6363" evidence="3">
    <location>
        <begin position="209"/>
        <end position="271"/>
    </location>
</feature>
<dbReference type="RefSeq" id="WP_089745527.1">
    <property type="nucleotide sequence ID" value="NZ_FOGF01000001.1"/>
</dbReference>
<accession>A0A1H9GZF3</accession>
<dbReference type="OrthoDB" id="9802424at2"/>
<evidence type="ECO:0000259" key="2">
    <source>
        <dbReference type="Pfam" id="PF01734"/>
    </source>
</evidence>
<evidence type="ECO:0000259" key="3">
    <source>
        <dbReference type="Pfam" id="PF19890"/>
    </source>
</evidence>
<dbReference type="Pfam" id="PF01734">
    <property type="entry name" value="Patatin"/>
    <property type="match status" value="1"/>
</dbReference>
<keyword evidence="1" id="KW-0443">Lipid metabolism</keyword>
<name>A0A1H9GZF3_9LACT</name>
<keyword evidence="5" id="KW-1185">Reference proteome</keyword>
<dbReference type="InterPro" id="IPR016035">
    <property type="entry name" value="Acyl_Trfase/lysoPLipase"/>
</dbReference>
<evidence type="ECO:0000313" key="5">
    <source>
        <dbReference type="Proteomes" id="UP000198556"/>
    </source>
</evidence>
<evidence type="ECO:0000313" key="4">
    <source>
        <dbReference type="EMBL" id="SEQ55445.1"/>
    </source>
</evidence>
<evidence type="ECO:0000256" key="1">
    <source>
        <dbReference type="ARBA" id="ARBA00023098"/>
    </source>
</evidence>
<dbReference type="Proteomes" id="UP000198556">
    <property type="component" value="Unassembled WGS sequence"/>
</dbReference>